<dbReference type="CDD" id="cd00077">
    <property type="entry name" value="HDc"/>
    <property type="match status" value="1"/>
</dbReference>
<reference evidence="3 4" key="1">
    <citation type="submission" date="2024-03" db="EMBL/GenBank/DDBJ databases">
        <title>Complete genome of BD2.</title>
        <authorList>
            <person name="Cao G."/>
        </authorList>
    </citation>
    <scope>NUCLEOTIDE SEQUENCE [LARGE SCALE GENOMIC DNA]</scope>
    <source>
        <strain evidence="3 4">BD2</strain>
    </source>
</reference>
<sequence>MLKCIAVSDLRIGMFIHEFCCSWMDHPFWKTRFLLNNEKDLQRIRACGMQTIWVDVSKGLDIAQGRPSVSPEQVNAEVDAELLASVSTVPPHQHQWGQLSDEVQNAATLCARSKDAVVSMFADIRMGKALDMQRLNQQVNQITDSVMMNPDAFIALARLKRIDNYTYMHSVAVCALMIALARQLGLDEDSVREAGLGGLFHDVGKVTLPRKLLSKPGKLTTEEFNRVRGHPVSGAQLLGRLRQVSPQVLDVTLHHHERLDGSGYPDGLVGSQISLFARMAAICDVYDALTSDRAYKPGWDPALVLRKMVAWKGQFDIRLLHAFVKAIGIYPVGSLVRLKSGLIGVVVAQSAASLLQPLVKVFFCTTTRSVVAHRIIDLSERQIDETIVGLECAQKWGFTNLDRLWLDNLTQGQG</sequence>
<evidence type="ECO:0000313" key="4">
    <source>
        <dbReference type="Proteomes" id="UP001476583"/>
    </source>
</evidence>
<dbReference type="SUPFAM" id="SSF109604">
    <property type="entry name" value="HD-domain/PDEase-like"/>
    <property type="match status" value="1"/>
</dbReference>
<dbReference type="Proteomes" id="UP001476583">
    <property type="component" value="Chromosome"/>
</dbReference>
<dbReference type="InterPro" id="IPR021812">
    <property type="entry name" value="DUF3391"/>
</dbReference>
<dbReference type="GO" id="GO:0016787">
    <property type="term" value="F:hydrolase activity"/>
    <property type="evidence" value="ECO:0007669"/>
    <property type="project" value="UniProtKB-KW"/>
</dbReference>
<dbReference type="NCBIfam" id="TIGR00277">
    <property type="entry name" value="HDIG"/>
    <property type="match status" value="1"/>
</dbReference>
<keyword evidence="4" id="KW-1185">Reference proteome</keyword>
<protein>
    <submittedName>
        <fullName evidence="3">HD-GYP domain-containing protein</fullName>
        <ecNumber evidence="3">3.1.4.-</ecNumber>
    </submittedName>
</protein>
<evidence type="ECO:0000313" key="3">
    <source>
        <dbReference type="EMBL" id="WXL26326.1"/>
    </source>
</evidence>
<dbReference type="PANTHER" id="PTHR43155:SF2">
    <property type="entry name" value="CYCLIC DI-GMP PHOSPHODIESTERASE PA4108"/>
    <property type="match status" value="1"/>
</dbReference>
<dbReference type="Pfam" id="PF13487">
    <property type="entry name" value="HD_5"/>
    <property type="match status" value="1"/>
</dbReference>
<dbReference type="EC" id="3.1.4.-" evidence="3"/>
<feature type="domain" description="HD-GYP" evidence="2">
    <location>
        <begin position="145"/>
        <end position="339"/>
    </location>
</feature>
<proteinExistence type="predicted"/>
<dbReference type="InterPro" id="IPR003607">
    <property type="entry name" value="HD/PDEase_dom"/>
</dbReference>
<evidence type="ECO:0000259" key="2">
    <source>
        <dbReference type="PROSITE" id="PS51832"/>
    </source>
</evidence>
<dbReference type="SMART" id="SM00471">
    <property type="entry name" value="HDc"/>
    <property type="match status" value="1"/>
</dbReference>
<dbReference type="InterPro" id="IPR006674">
    <property type="entry name" value="HD_domain"/>
</dbReference>
<keyword evidence="3" id="KW-0378">Hydrolase</keyword>
<name>A0ABZ2RH43_ECTME</name>
<organism evidence="3 4">
    <name type="scientific">Ectopseudomonas mendocina</name>
    <name type="common">Pseudomonas mendocina</name>
    <dbReference type="NCBI Taxonomy" id="300"/>
    <lineage>
        <taxon>Bacteria</taxon>
        <taxon>Pseudomonadati</taxon>
        <taxon>Pseudomonadota</taxon>
        <taxon>Gammaproteobacteria</taxon>
        <taxon>Pseudomonadales</taxon>
        <taxon>Pseudomonadaceae</taxon>
        <taxon>Ectopseudomonas</taxon>
    </lineage>
</organism>
<dbReference type="InterPro" id="IPR037522">
    <property type="entry name" value="HD_GYP_dom"/>
</dbReference>
<accession>A0ABZ2RH43</accession>
<dbReference type="PANTHER" id="PTHR43155">
    <property type="entry name" value="CYCLIC DI-GMP PHOSPHODIESTERASE PA4108-RELATED"/>
    <property type="match status" value="1"/>
</dbReference>
<dbReference type="Pfam" id="PF11871">
    <property type="entry name" value="DUF3391"/>
    <property type="match status" value="1"/>
</dbReference>
<feature type="domain" description="HD" evidence="1">
    <location>
        <begin position="166"/>
        <end position="289"/>
    </location>
</feature>
<dbReference type="InterPro" id="IPR006675">
    <property type="entry name" value="HDIG_dom"/>
</dbReference>
<dbReference type="Gene3D" id="1.10.3210.10">
    <property type="entry name" value="Hypothetical protein af1432"/>
    <property type="match status" value="1"/>
</dbReference>
<dbReference type="PROSITE" id="PS51831">
    <property type="entry name" value="HD"/>
    <property type="match status" value="1"/>
</dbReference>
<evidence type="ECO:0000259" key="1">
    <source>
        <dbReference type="PROSITE" id="PS51831"/>
    </source>
</evidence>
<dbReference type="EMBL" id="CP148074">
    <property type="protein sequence ID" value="WXL26326.1"/>
    <property type="molecule type" value="Genomic_DNA"/>
</dbReference>
<dbReference type="PROSITE" id="PS51832">
    <property type="entry name" value="HD_GYP"/>
    <property type="match status" value="1"/>
</dbReference>
<gene>
    <name evidence="3" type="ORF">WG219_02230</name>
</gene>